<dbReference type="InterPro" id="IPR006329">
    <property type="entry name" value="AMPD"/>
</dbReference>
<accession>A0A8K0JSH7</accession>
<sequence length="968" mass="109666">MCGGEQYPSAHSPLEMDDDDIEVQEHDESPFDSPPTSPDLDGSGSSTPNPIPIRARQSPSFNYHELQKLKAQDGVFLSHHWSRHHSTSGSQQSDSTLRQSGSLSGSLVLPEAAIPEERTGNETGNKARKSFGGANLGMTSNIDLLEERSERDLVTGHLNGNGVYEPRGVDAVEKELASGLEKSAISEGSSRPRSGTGDARVQEAQQKAAESGIATELEGLYGRFSRCLDLRDKYMEISLQRLGDNPRDHDGTFAGFNPPHKADVNGLRPDVDPYNADERPEGVESKRWNIYPSPPPRHWHWKAPGQTPGEGGEGYDESQRGPDGQIKGVPVDTYAQEKAKARETNGSEGFDMADCEIPGADNRGWAFEMDESGVYQIYEKLEEKPEDRKRLFRNVTLREYYTDLDYVLNVCSDGPAKSFAFRRLKYLQSKWSLYTLLNEYQEIADVKLYPFRDFYNVRKVDTHVHHSASMNQKHLLRFIKSKMKHSPKDTVIFRDGKYLSLEEVFQSLNLTAYDLSIDTLDMHAHQEFHRFDKFNDRYNPTGSSRLREIFLKTDNYLGGRYLAELTREVIADTEQSKYQNVEWRLSIYGRNINEWDKLAKWVVKHKLFSHNLRWLIQIPRLYEVFKGAKQIDNFQDIIRNVFQPLFEVTKDPSSHPELHVFLQRVVGFDSVDDESKPERRLFRKFPVAGTWNTAQGPPYSYWIYYMYANMASLNAWRRARGFNTFVLRPHCGEAGDPDHLSSGFLAAHSISHGILLRKVPALQYLFYLKQIGLAMSPLSNNALFLTYERNPFKDFFRTGLNVSLSTDDPLQFHLTKIPFQEEYSVAAQIYKFTPADMCELARNSVLQSGWEMQVKKHWLGNKWYLPGVAGNDIDKTNVPNIRLGYRHAALLEELTLIKSNGRAAPNPSDSMTKVNRQTASVPITAKGYQVMSDEAVGAAAMNGSPNTMFPKIPVPPAEVSRDGNFGIG</sequence>
<keyword evidence="8" id="KW-0546">Nucleotide metabolism</keyword>
<comment type="caution">
    <text evidence="12">The sequence shown here is derived from an EMBL/GenBank/DDBJ whole genome shotgun (WGS) entry which is preliminary data.</text>
</comment>
<dbReference type="PANTHER" id="PTHR11359">
    <property type="entry name" value="AMP DEAMINASE"/>
    <property type="match status" value="1"/>
</dbReference>
<evidence type="ECO:0000256" key="5">
    <source>
        <dbReference type="ARBA" id="ARBA00022723"/>
    </source>
</evidence>
<name>A0A8K0JSH7_9TREE</name>
<dbReference type="GO" id="GO:0046033">
    <property type="term" value="P:AMP metabolic process"/>
    <property type="evidence" value="ECO:0007669"/>
    <property type="project" value="TreeGrafter"/>
</dbReference>
<feature type="region of interest" description="Disordered" evidence="11">
    <location>
        <begin position="81"/>
        <end position="132"/>
    </location>
</feature>
<feature type="compositionally biased region" description="Polar residues" evidence="11">
    <location>
        <begin position="87"/>
        <end position="105"/>
    </location>
</feature>
<reference evidence="12" key="1">
    <citation type="submission" date="2020-04" db="EMBL/GenBank/DDBJ databases">
        <title>Analysis of mating type loci in Filobasidium floriforme.</title>
        <authorList>
            <person name="Nowrousian M."/>
        </authorList>
    </citation>
    <scope>NUCLEOTIDE SEQUENCE</scope>
    <source>
        <strain evidence="12">CBS 6242</strain>
    </source>
</reference>
<dbReference type="FunFam" id="4.10.800.20:FF:000001">
    <property type="entry name" value="AMP deaminase"/>
    <property type="match status" value="1"/>
</dbReference>
<comment type="similarity">
    <text evidence="3">Belongs to the metallo-dependent hydrolases superfamily. Adenosine and AMP deaminases family.</text>
</comment>
<dbReference type="UniPathway" id="UPA00591">
    <property type="reaction ID" value="UER00663"/>
</dbReference>
<dbReference type="EC" id="3.5.4.6" evidence="4"/>
<dbReference type="EMBL" id="JABELV010000002">
    <property type="protein sequence ID" value="KAG7579989.1"/>
    <property type="molecule type" value="Genomic_DNA"/>
</dbReference>
<feature type="region of interest" description="Disordered" evidence="11">
    <location>
        <begin position="295"/>
        <end position="331"/>
    </location>
</feature>
<keyword evidence="6" id="KW-0378">Hydrolase</keyword>
<dbReference type="GO" id="GO:0046872">
    <property type="term" value="F:metal ion binding"/>
    <property type="evidence" value="ECO:0007669"/>
    <property type="project" value="UniProtKB-KW"/>
</dbReference>
<evidence type="ECO:0000256" key="4">
    <source>
        <dbReference type="ARBA" id="ARBA00012775"/>
    </source>
</evidence>
<evidence type="ECO:0000256" key="6">
    <source>
        <dbReference type="ARBA" id="ARBA00022801"/>
    </source>
</evidence>
<keyword evidence="13" id="KW-1185">Reference proteome</keyword>
<keyword evidence="5" id="KW-0479">Metal-binding</keyword>
<dbReference type="GO" id="GO:0032264">
    <property type="term" value="P:IMP salvage"/>
    <property type="evidence" value="ECO:0007669"/>
    <property type="project" value="UniProtKB-UniPathway"/>
</dbReference>
<evidence type="ECO:0000256" key="11">
    <source>
        <dbReference type="SAM" id="MobiDB-lite"/>
    </source>
</evidence>
<dbReference type="InterPro" id="IPR006650">
    <property type="entry name" value="A/AMP_deam_AS"/>
</dbReference>
<dbReference type="GO" id="GO:0005829">
    <property type="term" value="C:cytosol"/>
    <property type="evidence" value="ECO:0007669"/>
    <property type="project" value="TreeGrafter"/>
</dbReference>
<dbReference type="Proteomes" id="UP000812966">
    <property type="component" value="Unassembled WGS sequence"/>
</dbReference>
<evidence type="ECO:0000256" key="1">
    <source>
        <dbReference type="ARBA" id="ARBA00001947"/>
    </source>
</evidence>
<dbReference type="SUPFAM" id="SSF51556">
    <property type="entry name" value="Metallo-dependent hydrolases"/>
    <property type="match status" value="1"/>
</dbReference>
<dbReference type="GO" id="GO:0003876">
    <property type="term" value="F:AMP deaminase activity"/>
    <property type="evidence" value="ECO:0007669"/>
    <property type="project" value="UniProtKB-EC"/>
</dbReference>
<dbReference type="AlphaFoldDB" id="A0A8K0JSH7"/>
<evidence type="ECO:0000256" key="2">
    <source>
        <dbReference type="ARBA" id="ARBA00004955"/>
    </source>
</evidence>
<protein>
    <recommendedName>
        <fullName evidence="9">AMP deaminase</fullName>
        <ecNumber evidence="4">3.5.4.6</ecNumber>
    </recommendedName>
    <alternativeName>
        <fullName evidence="10">Myoadenylate deaminase</fullName>
    </alternativeName>
</protein>
<evidence type="ECO:0000256" key="3">
    <source>
        <dbReference type="ARBA" id="ARBA00006676"/>
    </source>
</evidence>
<comment type="pathway">
    <text evidence="2">Purine metabolism; IMP biosynthesis via salvage pathway; IMP from AMP: step 1/1.</text>
</comment>
<feature type="region of interest" description="Disordered" evidence="11">
    <location>
        <begin position="180"/>
        <end position="207"/>
    </location>
</feature>
<evidence type="ECO:0000256" key="8">
    <source>
        <dbReference type="ARBA" id="ARBA00023080"/>
    </source>
</evidence>
<dbReference type="InterPro" id="IPR032466">
    <property type="entry name" value="Metal_Hydrolase"/>
</dbReference>
<dbReference type="Gene3D" id="3.20.20.140">
    <property type="entry name" value="Metal-dependent hydrolases"/>
    <property type="match status" value="1"/>
</dbReference>
<feature type="region of interest" description="Disordered" evidence="11">
    <location>
        <begin position="1"/>
        <end position="62"/>
    </location>
</feature>
<proteinExistence type="inferred from homology"/>
<comment type="cofactor">
    <cofactor evidence="1">
        <name>Zn(2+)</name>
        <dbReference type="ChEBI" id="CHEBI:29105"/>
    </cofactor>
</comment>
<organism evidence="12 13">
    <name type="scientific">Filobasidium floriforme</name>
    <dbReference type="NCBI Taxonomy" id="5210"/>
    <lineage>
        <taxon>Eukaryota</taxon>
        <taxon>Fungi</taxon>
        <taxon>Dikarya</taxon>
        <taxon>Basidiomycota</taxon>
        <taxon>Agaricomycotina</taxon>
        <taxon>Tremellomycetes</taxon>
        <taxon>Filobasidiales</taxon>
        <taxon>Filobasidiaceae</taxon>
        <taxon>Filobasidium</taxon>
    </lineage>
</organism>
<evidence type="ECO:0000256" key="10">
    <source>
        <dbReference type="ARBA" id="ARBA00078830"/>
    </source>
</evidence>
<dbReference type="FunFam" id="3.20.20.140:FF:000035">
    <property type="entry name" value="Probable amp deaminase"/>
    <property type="match status" value="1"/>
</dbReference>
<dbReference type="Pfam" id="PF19326">
    <property type="entry name" value="AMP_deaminase"/>
    <property type="match status" value="1"/>
</dbReference>
<evidence type="ECO:0000256" key="7">
    <source>
        <dbReference type="ARBA" id="ARBA00022833"/>
    </source>
</evidence>
<evidence type="ECO:0000313" key="12">
    <source>
        <dbReference type="EMBL" id="KAG7579989.1"/>
    </source>
</evidence>
<dbReference type="PROSITE" id="PS00485">
    <property type="entry name" value="A_DEAMINASE"/>
    <property type="match status" value="1"/>
</dbReference>
<keyword evidence="7" id="KW-0862">Zinc</keyword>
<dbReference type="CDD" id="cd01319">
    <property type="entry name" value="AMPD"/>
    <property type="match status" value="1"/>
</dbReference>
<dbReference type="NCBIfam" id="TIGR01429">
    <property type="entry name" value="AMP_deaminase"/>
    <property type="match status" value="1"/>
</dbReference>
<evidence type="ECO:0000313" key="13">
    <source>
        <dbReference type="Proteomes" id="UP000812966"/>
    </source>
</evidence>
<evidence type="ECO:0000256" key="9">
    <source>
        <dbReference type="ARBA" id="ARBA00072037"/>
    </source>
</evidence>
<gene>
    <name evidence="12" type="ORF">FFLO_00197</name>
</gene>
<dbReference type="Gene3D" id="4.10.800.20">
    <property type="match status" value="1"/>
</dbReference>
<dbReference type="PANTHER" id="PTHR11359:SF0">
    <property type="entry name" value="AMP DEAMINASE"/>
    <property type="match status" value="1"/>
</dbReference>